<keyword evidence="3" id="KW-0418">Kinase</keyword>
<feature type="domain" description="Protein kinase" evidence="7">
    <location>
        <begin position="506"/>
        <end position="771"/>
    </location>
</feature>
<dbReference type="GO" id="GO:0005524">
    <property type="term" value="F:ATP binding"/>
    <property type="evidence" value="ECO:0007669"/>
    <property type="project" value="UniProtKB-KW"/>
</dbReference>
<feature type="compositionally biased region" description="Low complexity" evidence="5">
    <location>
        <begin position="128"/>
        <end position="140"/>
    </location>
</feature>
<evidence type="ECO:0000313" key="9">
    <source>
        <dbReference type="Proteomes" id="UP001230188"/>
    </source>
</evidence>
<feature type="compositionally biased region" description="Acidic residues" evidence="5">
    <location>
        <begin position="118"/>
        <end position="127"/>
    </location>
</feature>
<feature type="region of interest" description="Disordered" evidence="5">
    <location>
        <begin position="1"/>
        <end position="41"/>
    </location>
</feature>
<keyword evidence="6" id="KW-0472">Membrane</keyword>
<dbReference type="CDD" id="cd21037">
    <property type="entry name" value="MLKL_NTD"/>
    <property type="match status" value="1"/>
</dbReference>
<feature type="region of interest" description="Disordered" evidence="5">
    <location>
        <begin position="101"/>
        <end position="140"/>
    </location>
</feature>
<evidence type="ECO:0000259" key="7">
    <source>
        <dbReference type="PROSITE" id="PS50011"/>
    </source>
</evidence>
<dbReference type="AlphaFoldDB" id="A0AAD7XHT4"/>
<evidence type="ECO:0000256" key="2">
    <source>
        <dbReference type="ARBA" id="ARBA00022741"/>
    </source>
</evidence>
<dbReference type="GO" id="GO:0004674">
    <property type="term" value="F:protein serine/threonine kinase activity"/>
    <property type="evidence" value="ECO:0007669"/>
    <property type="project" value="TreeGrafter"/>
</dbReference>
<evidence type="ECO:0000256" key="1">
    <source>
        <dbReference type="ARBA" id="ARBA00022679"/>
    </source>
</evidence>
<dbReference type="InterPro" id="IPR036537">
    <property type="entry name" value="Adaptor_Cbl_N_dom_sf"/>
</dbReference>
<gene>
    <name evidence="8" type="ORF">CTAYLR_009845</name>
</gene>
<keyword evidence="6" id="KW-1133">Transmembrane helix</keyword>
<keyword evidence="2" id="KW-0547">Nucleotide-binding</keyword>
<dbReference type="PANTHER" id="PTHR44329:SF288">
    <property type="entry name" value="MITOGEN-ACTIVATED PROTEIN KINASE KINASE KINASE 20"/>
    <property type="match status" value="1"/>
</dbReference>
<evidence type="ECO:0000256" key="4">
    <source>
        <dbReference type="ARBA" id="ARBA00022840"/>
    </source>
</evidence>
<evidence type="ECO:0000256" key="3">
    <source>
        <dbReference type="ARBA" id="ARBA00022777"/>
    </source>
</evidence>
<accession>A0AAD7XHT4</accession>
<protein>
    <recommendedName>
        <fullName evidence="7">Protein kinase domain-containing protein</fullName>
    </recommendedName>
</protein>
<name>A0AAD7XHT4_9STRA</name>
<dbReference type="Gene3D" id="1.10.510.10">
    <property type="entry name" value="Transferase(Phosphotransferase) domain 1"/>
    <property type="match status" value="1"/>
</dbReference>
<dbReference type="InterPro" id="IPR008271">
    <property type="entry name" value="Ser/Thr_kinase_AS"/>
</dbReference>
<dbReference type="SUPFAM" id="SSF56112">
    <property type="entry name" value="Protein kinase-like (PK-like)"/>
    <property type="match status" value="1"/>
</dbReference>
<dbReference type="InterPro" id="IPR051681">
    <property type="entry name" value="Ser/Thr_Kinases-Pseudokinases"/>
</dbReference>
<evidence type="ECO:0000313" key="8">
    <source>
        <dbReference type="EMBL" id="KAJ8598921.1"/>
    </source>
</evidence>
<dbReference type="InterPro" id="IPR059179">
    <property type="entry name" value="MLKL-like_MCAfunc"/>
</dbReference>
<dbReference type="EMBL" id="JAQMWT010000615">
    <property type="protein sequence ID" value="KAJ8598921.1"/>
    <property type="molecule type" value="Genomic_DNA"/>
</dbReference>
<evidence type="ECO:0000256" key="6">
    <source>
        <dbReference type="SAM" id="Phobius"/>
    </source>
</evidence>
<dbReference type="Proteomes" id="UP001230188">
    <property type="component" value="Unassembled WGS sequence"/>
</dbReference>
<dbReference type="SMART" id="SM00220">
    <property type="entry name" value="S_TKc"/>
    <property type="match status" value="1"/>
</dbReference>
<organism evidence="8 9">
    <name type="scientific">Chrysophaeum taylorii</name>
    <dbReference type="NCBI Taxonomy" id="2483200"/>
    <lineage>
        <taxon>Eukaryota</taxon>
        <taxon>Sar</taxon>
        <taxon>Stramenopiles</taxon>
        <taxon>Ochrophyta</taxon>
        <taxon>Pelagophyceae</taxon>
        <taxon>Pelagomonadales</taxon>
        <taxon>Pelagomonadaceae</taxon>
        <taxon>Chrysophaeum</taxon>
    </lineage>
</organism>
<evidence type="ECO:0000256" key="5">
    <source>
        <dbReference type="SAM" id="MobiDB-lite"/>
    </source>
</evidence>
<dbReference type="InterPro" id="IPR000719">
    <property type="entry name" value="Prot_kinase_dom"/>
</dbReference>
<keyword evidence="4" id="KW-0067">ATP-binding</keyword>
<keyword evidence="1" id="KW-0808">Transferase</keyword>
<dbReference type="PANTHER" id="PTHR44329">
    <property type="entry name" value="SERINE/THREONINE-PROTEIN KINASE TNNI3K-RELATED"/>
    <property type="match status" value="1"/>
</dbReference>
<dbReference type="Gene3D" id="1.20.930.20">
    <property type="entry name" value="Adaptor protein Cbl, N-terminal domain"/>
    <property type="match status" value="1"/>
</dbReference>
<keyword evidence="6" id="KW-0812">Transmembrane</keyword>
<reference evidence="8" key="1">
    <citation type="submission" date="2023-01" db="EMBL/GenBank/DDBJ databases">
        <title>Metagenome sequencing of chrysophaentin producing Chrysophaeum taylorii.</title>
        <authorList>
            <person name="Davison J."/>
            <person name="Bewley C."/>
        </authorList>
    </citation>
    <scope>NUCLEOTIDE SEQUENCE</scope>
    <source>
        <strain evidence="8">NIES-1699</strain>
    </source>
</reference>
<comment type="caution">
    <text evidence="8">The sequence shown here is derived from an EMBL/GenBank/DDBJ whole genome shotgun (WGS) entry which is preliminary data.</text>
</comment>
<keyword evidence="9" id="KW-1185">Reference proteome</keyword>
<feature type="region of interest" description="Disordered" evidence="5">
    <location>
        <begin position="182"/>
        <end position="225"/>
    </location>
</feature>
<dbReference type="CDD" id="cd13999">
    <property type="entry name" value="STKc_MAP3K-like"/>
    <property type="match status" value="1"/>
</dbReference>
<dbReference type="PROSITE" id="PS00108">
    <property type="entry name" value="PROTEIN_KINASE_ST"/>
    <property type="match status" value="1"/>
</dbReference>
<dbReference type="Pfam" id="PF07714">
    <property type="entry name" value="PK_Tyr_Ser-Thr"/>
    <property type="match status" value="1"/>
</dbReference>
<dbReference type="InterPro" id="IPR011009">
    <property type="entry name" value="Kinase-like_dom_sf"/>
</dbReference>
<feature type="transmembrane region" description="Helical" evidence="6">
    <location>
        <begin position="145"/>
        <end position="170"/>
    </location>
</feature>
<dbReference type="GO" id="GO:0007166">
    <property type="term" value="P:cell surface receptor signaling pathway"/>
    <property type="evidence" value="ECO:0007669"/>
    <property type="project" value="InterPro"/>
</dbReference>
<dbReference type="PRINTS" id="PR00109">
    <property type="entry name" value="TYRKINASE"/>
</dbReference>
<dbReference type="PROSITE" id="PS50011">
    <property type="entry name" value="PROTEIN_KINASE_DOM"/>
    <property type="match status" value="1"/>
</dbReference>
<sequence>MPDTRNHAAQRGPNEGNDATEHGPDGWSSATEHVPDWGTDSVSECATNQPPLNHAFGLNSRRASFRTAQRGPCCCSRDAAFSGAYHAARRLVHWQPAVVKTTDESGCPDESGAFDDSVCSDETDDVQGETSSGSKKSSGELSSGVVVTLAVVGCVLALVACGLCFVLCGWTREDDVEAQRKFFPAGGSGHSPQSTSWRSRGRGRADGVKQQPSMTAAGRDGDLAPMLGEQGDVTNRMILRPQQPANWSRLLTTGKALVAGLLVAGTAVPGLEGVCNLAVFILYEVEALQNKADDVVAAGERVVKVLEVLKILADNATRLDDDDARGLVERRMGELYDLLEQFSEIVKSFRERGWLRRRWFLYEHGAKLSSLDEEIVRTLDSLRLAYDLSRDRTLTRLLESQRYEMEQAISRQISRLVNAGQTEHDAVLVLADDESATKEVAQAAHVSESEVNLELVAAVASMQTGIDDIKAHVEGLREVVNKKVMRSATKQRKNELLETYEIELDSVDAVPFARGGNSQVHKGTYSGETVVLKRVPLHGYTAAKRARLLADFTDELCIMVNLRHPLVVGFYGVVTKDDPDFLGLCVEYMSGGSLRSKLDDESTQLAWSRRKLWLSQIARGVRYLHSHQIQHRDLKSSNILLSESGTAKVSDFGLSRSEALRTKTTVSGGQGTAAGTAPFMAPELISDNIFTEKSDVYSYGMLVYEVITRERPWDDLSQAQIVMRAALREERPILPAEIYVPPDIVQLMTMCWAHNPDDRPTFADIVRLAFVGSPDDPALVDPFSAESPAHI</sequence>
<proteinExistence type="predicted"/>
<dbReference type="InterPro" id="IPR001245">
    <property type="entry name" value="Ser-Thr/Tyr_kinase_cat_dom"/>
</dbReference>